<dbReference type="eggNOG" id="COG3474">
    <property type="taxonomic scope" value="Bacteria"/>
</dbReference>
<proteinExistence type="predicted"/>
<dbReference type="EMBL" id="JOKH01000002">
    <property type="protein sequence ID" value="KEQ18032.1"/>
    <property type="molecule type" value="Genomic_DNA"/>
</dbReference>
<accession>A0A081NHV9</accession>
<organism evidence="2 3">
    <name type="scientific">Endozoicomonas numazuensis</name>
    <dbReference type="NCBI Taxonomy" id="1137799"/>
    <lineage>
        <taxon>Bacteria</taxon>
        <taxon>Pseudomonadati</taxon>
        <taxon>Pseudomonadota</taxon>
        <taxon>Gammaproteobacteria</taxon>
        <taxon>Oceanospirillales</taxon>
        <taxon>Endozoicomonadaceae</taxon>
        <taxon>Endozoicomonas</taxon>
    </lineage>
</organism>
<dbReference type="SUPFAM" id="SSF46626">
    <property type="entry name" value="Cytochrome c"/>
    <property type="match status" value="1"/>
</dbReference>
<evidence type="ECO:0000313" key="3">
    <source>
        <dbReference type="Proteomes" id="UP000028073"/>
    </source>
</evidence>
<name>A0A081NHV9_9GAMM</name>
<gene>
    <name evidence="2" type="ORF">GZ78_10590</name>
</gene>
<dbReference type="STRING" id="1137799.GZ78_10590"/>
<dbReference type="RefSeq" id="WP_034835070.1">
    <property type="nucleotide sequence ID" value="NZ_JOKH01000002.1"/>
</dbReference>
<keyword evidence="3" id="KW-1185">Reference proteome</keyword>
<keyword evidence="1" id="KW-0732">Signal</keyword>
<dbReference type="OrthoDB" id="9805828at2"/>
<feature type="signal peptide" evidence="1">
    <location>
        <begin position="1"/>
        <end position="22"/>
    </location>
</feature>
<dbReference type="GO" id="GO:0020037">
    <property type="term" value="F:heme binding"/>
    <property type="evidence" value="ECO:0007669"/>
    <property type="project" value="InterPro"/>
</dbReference>
<protein>
    <submittedName>
        <fullName evidence="2">Cytochrome C</fullName>
    </submittedName>
</protein>
<dbReference type="GO" id="GO:0009055">
    <property type="term" value="F:electron transfer activity"/>
    <property type="evidence" value="ECO:0007669"/>
    <property type="project" value="InterPro"/>
</dbReference>
<sequence>MPGFKTLKLLLVSVLLSGTALAASDEAPKKEYPVDPVSGLKMAPGWEMVNAQCNACHTTLIVGQNSGDEKAWRETLQWMIDTQGLWDLSETWEPILAYLSTHYGVADIDMETFRRLPLDPALMPPPKK</sequence>
<dbReference type="AlphaFoldDB" id="A0A081NHV9"/>
<dbReference type="Gene3D" id="1.10.760.10">
    <property type="entry name" value="Cytochrome c-like domain"/>
    <property type="match status" value="1"/>
</dbReference>
<evidence type="ECO:0000313" key="2">
    <source>
        <dbReference type="EMBL" id="KEQ18032.1"/>
    </source>
</evidence>
<comment type="caution">
    <text evidence="2">The sequence shown here is derived from an EMBL/GenBank/DDBJ whole genome shotgun (WGS) entry which is preliminary data.</text>
</comment>
<dbReference type="InterPro" id="IPR036909">
    <property type="entry name" value="Cyt_c-like_dom_sf"/>
</dbReference>
<evidence type="ECO:0000256" key="1">
    <source>
        <dbReference type="SAM" id="SignalP"/>
    </source>
</evidence>
<dbReference type="Proteomes" id="UP000028073">
    <property type="component" value="Unassembled WGS sequence"/>
</dbReference>
<feature type="chain" id="PRO_5001760859" evidence="1">
    <location>
        <begin position="23"/>
        <end position="128"/>
    </location>
</feature>
<reference evidence="2 3" key="1">
    <citation type="submission" date="2014-06" db="EMBL/GenBank/DDBJ databases">
        <title>Whole Genome Sequences of Three Symbiotic Endozoicomonas Bacteria.</title>
        <authorList>
            <person name="Neave M.J."/>
            <person name="Apprill A."/>
            <person name="Voolstra C.R."/>
        </authorList>
    </citation>
    <scope>NUCLEOTIDE SEQUENCE [LARGE SCALE GENOMIC DNA]</scope>
    <source>
        <strain evidence="2 3">DSM 25634</strain>
    </source>
</reference>